<dbReference type="Proteomes" id="UP000298234">
    <property type="component" value="Unassembled WGS sequence"/>
</dbReference>
<comment type="caution">
    <text evidence="2">The sequence shown here is derived from an EMBL/GenBank/DDBJ whole genome shotgun (WGS) entry which is preliminary data.</text>
</comment>
<gene>
    <name evidence="2" type="ORF">E3D37_29420</name>
</gene>
<reference evidence="2 3" key="1">
    <citation type="submission" date="2019-03" db="EMBL/GenBank/DDBJ databases">
        <title>Burkholderia cepacia outbreak.</title>
        <authorList>
            <person name="Farzana R."/>
            <person name="Walsh T.R."/>
        </authorList>
    </citation>
    <scope>NUCLEOTIDE SEQUENCE [LARGE SCALE GENOMIC DNA]</scope>
    <source>
        <strain evidence="3">d13</strain>
    </source>
</reference>
<dbReference type="AlphaFoldDB" id="A0AAX2RGM0"/>
<organism evidence="2 3">
    <name type="scientific">Burkholderia cepacia</name>
    <name type="common">Pseudomonas cepacia</name>
    <dbReference type="NCBI Taxonomy" id="292"/>
    <lineage>
        <taxon>Bacteria</taxon>
        <taxon>Pseudomonadati</taxon>
        <taxon>Pseudomonadota</taxon>
        <taxon>Betaproteobacteria</taxon>
        <taxon>Burkholderiales</taxon>
        <taxon>Burkholderiaceae</taxon>
        <taxon>Burkholderia</taxon>
        <taxon>Burkholderia cepacia complex</taxon>
    </lineage>
</organism>
<dbReference type="EMBL" id="SNSQ01000041">
    <property type="protein sequence ID" value="TEU40071.1"/>
    <property type="molecule type" value="Genomic_DNA"/>
</dbReference>
<name>A0AAX2RGM0_BURCE</name>
<evidence type="ECO:0000313" key="2">
    <source>
        <dbReference type="EMBL" id="TEU40071.1"/>
    </source>
</evidence>
<evidence type="ECO:0000313" key="3">
    <source>
        <dbReference type="Proteomes" id="UP000298234"/>
    </source>
</evidence>
<feature type="domain" description="Nucleotidyltransferase-like" evidence="1">
    <location>
        <begin position="46"/>
        <end position="231"/>
    </location>
</feature>
<dbReference type="Pfam" id="PF12281">
    <property type="entry name" value="NTP_transf_8"/>
    <property type="match status" value="1"/>
</dbReference>
<proteinExistence type="predicted"/>
<sequence length="312" mass="35270">MARRILPPHTRDRAGRGVGAWNSCKSCWRVELSELAEFSTLAVTLAPWRSKIVFIGGWAFRLYRYESRAYKPEHKPIFTQDADVAYAEREALEGDIKTALEGAGFKEEPNFAGDFKPPAMRYTMGEGAKGFYAEFLTPLTGSPMRRNKATKQWEKDATEAKAGVVAQKLRHLEVLLYEPWTVTIPGEESGLGEAVPDLQIPNPVSFMLQKVLIRDDRIPEKRAQDVLYIHDAMLHFGNAIEDELIPIWKRLQGTMTEAQQKSVRAGVDELFTDVNDIIRAAVEIARPERDIDPEDMLRLCRDGFDELFGEAG</sequence>
<evidence type="ECO:0000259" key="1">
    <source>
        <dbReference type="Pfam" id="PF12281"/>
    </source>
</evidence>
<accession>A0AAX2RGM0</accession>
<dbReference type="InterPro" id="IPR058575">
    <property type="entry name" value="NTP_transf_8_dom"/>
</dbReference>
<protein>
    <recommendedName>
        <fullName evidence="1">Nucleotidyltransferase-like domain-containing protein</fullName>
    </recommendedName>
</protein>